<comment type="similarity">
    <text evidence="3 10 11">Belongs to the ATPase epsilon chain family.</text>
</comment>
<dbReference type="InterPro" id="IPR036771">
    <property type="entry name" value="ATPsynth_dsu/esu_N"/>
</dbReference>
<name>A0A418SHW8_9RHOB</name>
<evidence type="ECO:0000256" key="1">
    <source>
        <dbReference type="ARBA" id="ARBA00003543"/>
    </source>
</evidence>
<keyword evidence="14" id="KW-1185">Reference proteome</keyword>
<protein>
    <recommendedName>
        <fullName evidence="10">ATP synthase epsilon chain</fullName>
    </recommendedName>
    <alternativeName>
        <fullName evidence="10">ATP synthase F1 sector epsilon subunit</fullName>
    </alternativeName>
    <alternativeName>
        <fullName evidence="10">F-ATPase epsilon subunit</fullName>
    </alternativeName>
</protein>
<evidence type="ECO:0000256" key="5">
    <source>
        <dbReference type="ARBA" id="ARBA00022781"/>
    </source>
</evidence>
<evidence type="ECO:0000256" key="2">
    <source>
        <dbReference type="ARBA" id="ARBA00004184"/>
    </source>
</evidence>
<dbReference type="GO" id="GO:0046933">
    <property type="term" value="F:proton-transporting ATP synthase activity, rotational mechanism"/>
    <property type="evidence" value="ECO:0007669"/>
    <property type="project" value="UniProtKB-UniRule"/>
</dbReference>
<evidence type="ECO:0000256" key="6">
    <source>
        <dbReference type="ARBA" id="ARBA00023065"/>
    </source>
</evidence>
<dbReference type="NCBIfam" id="NF009978">
    <property type="entry name" value="PRK13443.1"/>
    <property type="match status" value="1"/>
</dbReference>
<comment type="subcellular location">
    <subcellularLocation>
        <location evidence="10">Cell membrane</location>
        <topology evidence="10">Peripheral membrane protein</topology>
    </subcellularLocation>
    <subcellularLocation>
        <location evidence="2">Endomembrane system</location>
        <topology evidence="2">Peripheral membrane protein</topology>
    </subcellularLocation>
</comment>
<evidence type="ECO:0000313" key="14">
    <source>
        <dbReference type="Proteomes" id="UP000283786"/>
    </source>
</evidence>
<dbReference type="InterPro" id="IPR020546">
    <property type="entry name" value="ATP_synth_F1_dsu/esu_N"/>
</dbReference>
<dbReference type="InterPro" id="IPR001469">
    <property type="entry name" value="ATP_synth_F1_dsu/esu"/>
</dbReference>
<dbReference type="Pfam" id="PF02823">
    <property type="entry name" value="ATP-synt_DE_N"/>
    <property type="match status" value="1"/>
</dbReference>
<evidence type="ECO:0000256" key="4">
    <source>
        <dbReference type="ARBA" id="ARBA00022448"/>
    </source>
</evidence>
<dbReference type="OrthoDB" id="9799969at2"/>
<evidence type="ECO:0000256" key="8">
    <source>
        <dbReference type="ARBA" id="ARBA00023196"/>
    </source>
</evidence>
<dbReference type="GO" id="GO:0012505">
    <property type="term" value="C:endomembrane system"/>
    <property type="evidence" value="ECO:0007669"/>
    <property type="project" value="UniProtKB-SubCell"/>
</dbReference>
<dbReference type="HAMAP" id="MF_00530">
    <property type="entry name" value="ATP_synth_epsil_bac"/>
    <property type="match status" value="1"/>
</dbReference>
<dbReference type="KEGG" id="palw:PSAL_033420"/>
<keyword evidence="8 10" id="KW-0139">CF(1)</keyword>
<reference evidence="13 14" key="1">
    <citation type="submission" date="2020-08" db="EMBL/GenBank/DDBJ databases">
        <title>Genome sequence of Rhodobacteraceae bacterium Lw-13e.</title>
        <authorList>
            <person name="Poehlein A."/>
            <person name="Wolter L."/>
            <person name="Daniel R."/>
            <person name="Brinkhoff T."/>
        </authorList>
    </citation>
    <scope>NUCLEOTIDE SEQUENCE [LARGE SCALE GENOMIC DNA]</scope>
    <source>
        <strain evidence="13 14">Lw-13e</strain>
    </source>
</reference>
<evidence type="ECO:0000256" key="3">
    <source>
        <dbReference type="ARBA" id="ARBA00005712"/>
    </source>
</evidence>
<dbReference type="RefSeq" id="WP_119838694.1">
    <property type="nucleotide sequence ID" value="NZ_CP060436.1"/>
</dbReference>
<dbReference type="GO" id="GO:0005524">
    <property type="term" value="F:ATP binding"/>
    <property type="evidence" value="ECO:0007669"/>
    <property type="project" value="UniProtKB-UniRule"/>
</dbReference>
<accession>A0A418SHW8</accession>
<evidence type="ECO:0000313" key="13">
    <source>
        <dbReference type="EMBL" id="QPM92079.1"/>
    </source>
</evidence>
<keyword evidence="4 10" id="KW-0813">Transport</keyword>
<comment type="function">
    <text evidence="1 10">Produces ATP from ADP in the presence of a proton gradient across the membrane.</text>
</comment>
<keyword evidence="10" id="KW-1003">Cell membrane</keyword>
<sequence length="143" mass="15152">MANTMDFSLVSPERSLVSGTVEAVQIPGADGNLTAMPGHAPMITTLRPGVLHISGGPDGEDDYVVTGGFAEISAEGVTILAEKALHQKEMTQEILNDWVVEARKAWKDATDDNAVAHSAKLLSDMVAMGSHIGLDPDHANYIE</sequence>
<dbReference type="GO" id="GO:0005886">
    <property type="term" value="C:plasma membrane"/>
    <property type="evidence" value="ECO:0007669"/>
    <property type="project" value="UniProtKB-SubCell"/>
</dbReference>
<gene>
    <name evidence="10 13" type="primary">atpC</name>
    <name evidence="13" type="ORF">PSAL_033420</name>
</gene>
<evidence type="ECO:0000256" key="9">
    <source>
        <dbReference type="ARBA" id="ARBA00023310"/>
    </source>
</evidence>
<evidence type="ECO:0000256" key="11">
    <source>
        <dbReference type="RuleBase" id="RU003656"/>
    </source>
</evidence>
<evidence type="ECO:0000259" key="12">
    <source>
        <dbReference type="Pfam" id="PF02823"/>
    </source>
</evidence>
<feature type="domain" description="ATP synthase F1 complex delta/epsilon subunit N-terminal" evidence="12">
    <location>
        <begin position="5"/>
        <end position="84"/>
    </location>
</feature>
<dbReference type="CDD" id="cd12152">
    <property type="entry name" value="F1-ATPase_delta"/>
    <property type="match status" value="1"/>
</dbReference>
<comment type="subunit">
    <text evidence="10 11">F-type ATPases have 2 components, CF(1) - the catalytic core - and CF(0) - the membrane proton channel. CF(1) has five subunits: alpha(3), beta(3), gamma(1), delta(1), epsilon(1). CF(0) has three main subunits: a, b and c.</text>
</comment>
<dbReference type="GO" id="GO:0045259">
    <property type="term" value="C:proton-transporting ATP synthase complex"/>
    <property type="evidence" value="ECO:0007669"/>
    <property type="project" value="UniProtKB-KW"/>
</dbReference>
<dbReference type="PANTHER" id="PTHR13822:SF10">
    <property type="entry name" value="ATP SYNTHASE EPSILON CHAIN, CHLOROPLASTIC"/>
    <property type="match status" value="1"/>
</dbReference>
<dbReference type="Gene3D" id="2.60.15.10">
    <property type="entry name" value="F0F1 ATP synthase delta/epsilon subunit, N-terminal"/>
    <property type="match status" value="1"/>
</dbReference>
<dbReference type="NCBIfam" id="TIGR01216">
    <property type="entry name" value="ATP_synt_epsi"/>
    <property type="match status" value="1"/>
</dbReference>
<dbReference type="Proteomes" id="UP000283786">
    <property type="component" value="Chromosome"/>
</dbReference>
<evidence type="ECO:0000256" key="10">
    <source>
        <dbReference type="HAMAP-Rule" id="MF_00530"/>
    </source>
</evidence>
<dbReference type="PANTHER" id="PTHR13822">
    <property type="entry name" value="ATP SYNTHASE DELTA/EPSILON CHAIN"/>
    <property type="match status" value="1"/>
</dbReference>
<keyword evidence="5 10" id="KW-0375">Hydrogen ion transport</keyword>
<proteinExistence type="inferred from homology"/>
<keyword evidence="9 10" id="KW-0066">ATP synthesis</keyword>
<dbReference type="SUPFAM" id="SSF51344">
    <property type="entry name" value="Epsilon subunit of F1F0-ATP synthase N-terminal domain"/>
    <property type="match status" value="1"/>
</dbReference>
<organism evidence="13 14">
    <name type="scientific">Pseudooceanicola algae</name>
    <dbReference type="NCBI Taxonomy" id="1537215"/>
    <lineage>
        <taxon>Bacteria</taxon>
        <taxon>Pseudomonadati</taxon>
        <taxon>Pseudomonadota</taxon>
        <taxon>Alphaproteobacteria</taxon>
        <taxon>Rhodobacterales</taxon>
        <taxon>Paracoccaceae</taxon>
        <taxon>Pseudooceanicola</taxon>
    </lineage>
</organism>
<keyword evidence="6 10" id="KW-0406">Ion transport</keyword>
<dbReference type="AlphaFoldDB" id="A0A418SHW8"/>
<evidence type="ECO:0000256" key="7">
    <source>
        <dbReference type="ARBA" id="ARBA00023136"/>
    </source>
</evidence>
<dbReference type="EMBL" id="CP060436">
    <property type="protein sequence ID" value="QPM92079.1"/>
    <property type="molecule type" value="Genomic_DNA"/>
</dbReference>
<keyword evidence="7 10" id="KW-0472">Membrane</keyword>